<dbReference type="GO" id="GO:0045202">
    <property type="term" value="C:synapse"/>
    <property type="evidence" value="ECO:0007669"/>
    <property type="project" value="UniProtKB-SubCell"/>
</dbReference>
<dbReference type="Pfam" id="PF16652">
    <property type="entry name" value="PH_13"/>
    <property type="match status" value="1"/>
</dbReference>
<feature type="domain" description="C2" evidence="32">
    <location>
        <begin position="1385"/>
        <end position="1501"/>
    </location>
</feature>
<evidence type="ECO:0000256" key="13">
    <source>
        <dbReference type="ARBA" id="ARBA00022599"/>
    </source>
</evidence>
<dbReference type="InterPro" id="IPR000261">
    <property type="entry name" value="EH_dom"/>
</dbReference>
<evidence type="ECO:0000256" key="3">
    <source>
        <dbReference type="ARBA" id="ARBA00004259"/>
    </source>
</evidence>
<dbReference type="SUPFAM" id="SSF50044">
    <property type="entry name" value="SH3-domain"/>
    <property type="match status" value="5"/>
</dbReference>
<feature type="domain" description="SH3" evidence="30">
    <location>
        <begin position="607"/>
        <end position="668"/>
    </location>
</feature>
<dbReference type="PROSITE" id="PS50010">
    <property type="entry name" value="DH_2"/>
    <property type="match status" value="1"/>
</dbReference>
<dbReference type="GO" id="GO:0005635">
    <property type="term" value="C:nuclear envelope"/>
    <property type="evidence" value="ECO:0007669"/>
    <property type="project" value="UniProtKB-SubCell"/>
</dbReference>
<evidence type="ECO:0000256" key="20">
    <source>
        <dbReference type="ARBA" id="ARBA00023054"/>
    </source>
</evidence>
<evidence type="ECO:0000256" key="11">
    <source>
        <dbReference type="ARBA" id="ARBA00022490"/>
    </source>
</evidence>
<dbReference type="SUPFAM" id="SSF47473">
    <property type="entry name" value="EF-hand"/>
    <property type="match status" value="2"/>
</dbReference>
<keyword evidence="18" id="KW-0653">Protein transport</keyword>
<feature type="domain" description="SH3" evidence="30">
    <location>
        <begin position="889"/>
        <end position="953"/>
    </location>
</feature>
<evidence type="ECO:0000256" key="17">
    <source>
        <dbReference type="ARBA" id="ARBA00022837"/>
    </source>
</evidence>
<dbReference type="GO" id="GO:0055037">
    <property type="term" value="C:recycling endosome"/>
    <property type="evidence" value="ECO:0007669"/>
    <property type="project" value="UniProtKB-SubCell"/>
</dbReference>
<dbReference type="CDD" id="cd11993">
    <property type="entry name" value="SH3_Intersectin1_4"/>
    <property type="match status" value="1"/>
</dbReference>
<dbReference type="FunFam" id="2.30.30.40:FF:000122">
    <property type="entry name" value="intersectin-1 isoform X2"/>
    <property type="match status" value="1"/>
</dbReference>
<dbReference type="Gene3D" id="1.20.900.10">
    <property type="entry name" value="Dbl homology (DH) domain"/>
    <property type="match status" value="1"/>
</dbReference>
<dbReference type="InterPro" id="IPR002048">
    <property type="entry name" value="EF_hand_dom"/>
</dbReference>
<dbReference type="FunFam" id="1.20.900.10:FF:000011">
    <property type="entry name" value="Intersectin 1"/>
    <property type="match status" value="1"/>
</dbReference>
<dbReference type="PROSITE" id="PS50222">
    <property type="entry name" value="EF_HAND_2"/>
    <property type="match status" value="2"/>
</dbReference>
<dbReference type="PANTHER" id="PTHR46006">
    <property type="entry name" value="RHO GUANINE NUCLEOTIDE EXCHANGE FACTOR AT 64C, ISOFORM A"/>
    <property type="match status" value="1"/>
</dbReference>
<dbReference type="SUPFAM" id="SSF49562">
    <property type="entry name" value="C2 domain (Calcium/lipid-binding domain, CaLB)"/>
    <property type="match status" value="1"/>
</dbReference>
<dbReference type="GO" id="GO:0006897">
    <property type="term" value="P:endocytosis"/>
    <property type="evidence" value="ECO:0007669"/>
    <property type="project" value="UniProtKB-KW"/>
</dbReference>
<dbReference type="InterPro" id="IPR035899">
    <property type="entry name" value="DBL_dom_sf"/>
</dbReference>
<evidence type="ECO:0000256" key="14">
    <source>
        <dbReference type="ARBA" id="ARBA00022723"/>
    </source>
</evidence>
<dbReference type="InterPro" id="IPR051480">
    <property type="entry name" value="Endocytic_GEF_Adapter"/>
</dbReference>
<feature type="domain" description="SH3" evidence="30">
    <location>
        <begin position="961"/>
        <end position="1020"/>
    </location>
</feature>
<dbReference type="InterPro" id="IPR011992">
    <property type="entry name" value="EF-hand-dom_pair"/>
</dbReference>
<dbReference type="Pfam" id="PF12763">
    <property type="entry name" value="EH"/>
    <property type="match status" value="2"/>
</dbReference>
<dbReference type="SMART" id="SM00326">
    <property type="entry name" value="SH3"/>
    <property type="match status" value="5"/>
</dbReference>
<dbReference type="GO" id="GO:0043005">
    <property type="term" value="C:neuron projection"/>
    <property type="evidence" value="ECO:0007669"/>
    <property type="project" value="UniProtKB-KW"/>
</dbReference>
<dbReference type="FunFam" id="1.10.238.10:FF:000055">
    <property type="entry name" value="Intersectin-1 isoform 1"/>
    <property type="match status" value="1"/>
</dbReference>
<evidence type="ECO:0000256" key="26">
    <source>
        <dbReference type="ARBA" id="ARBA00074966"/>
    </source>
</evidence>
<dbReference type="SUPFAM" id="SSF50729">
    <property type="entry name" value="PH domain-like"/>
    <property type="match status" value="1"/>
</dbReference>
<evidence type="ECO:0000256" key="6">
    <source>
        <dbReference type="ARBA" id="ARBA00004600"/>
    </source>
</evidence>
<dbReference type="CDD" id="cd08375">
    <property type="entry name" value="C2_Intersectin"/>
    <property type="match status" value="1"/>
</dbReference>
<feature type="domain" description="SH3" evidence="30">
    <location>
        <begin position="741"/>
        <end position="799"/>
    </location>
</feature>
<feature type="domain" description="EF-hand" evidence="35">
    <location>
        <begin position="227"/>
        <end position="262"/>
    </location>
</feature>
<evidence type="ECO:0000256" key="25">
    <source>
        <dbReference type="ARBA" id="ARBA00034102"/>
    </source>
</evidence>
<keyword evidence="20 28" id="KW-0175">Coiled coil</keyword>
<dbReference type="GO" id="GO:0035556">
    <property type="term" value="P:intracellular signal transduction"/>
    <property type="evidence" value="ECO:0007669"/>
    <property type="project" value="InterPro"/>
</dbReference>
<dbReference type="GO" id="GO:0005886">
    <property type="term" value="C:plasma membrane"/>
    <property type="evidence" value="ECO:0007669"/>
    <property type="project" value="UniProtKB-SubCell"/>
</dbReference>
<keyword evidence="21" id="KW-0472">Membrane</keyword>
<dbReference type="InterPro" id="IPR000219">
    <property type="entry name" value="DH_dom"/>
</dbReference>
<keyword evidence="14" id="KW-0479">Metal-binding</keyword>
<dbReference type="PANTHER" id="PTHR46006:SF9">
    <property type="entry name" value="INTERSECTIN-1"/>
    <property type="match status" value="1"/>
</dbReference>
<feature type="region of interest" description="Disordered" evidence="29">
    <location>
        <begin position="285"/>
        <end position="318"/>
    </location>
</feature>
<dbReference type="PRINTS" id="PR00452">
    <property type="entry name" value="SH3DOMAIN"/>
</dbReference>
<feature type="compositionally biased region" description="Basic and acidic residues" evidence="29">
    <location>
        <begin position="543"/>
        <end position="588"/>
    </location>
</feature>
<evidence type="ECO:0000256" key="12">
    <source>
        <dbReference type="ARBA" id="ARBA00022583"/>
    </source>
</evidence>
<dbReference type="GO" id="GO:0035025">
    <property type="term" value="P:positive regulation of Rho protein signal transduction"/>
    <property type="evidence" value="ECO:0007669"/>
    <property type="project" value="TreeGrafter"/>
</dbReference>
<dbReference type="PROSITE" id="PS50003">
    <property type="entry name" value="PH_DOMAIN"/>
    <property type="match status" value="1"/>
</dbReference>
<evidence type="ECO:0000256" key="19">
    <source>
        <dbReference type="ARBA" id="ARBA00023018"/>
    </source>
</evidence>
<dbReference type="CDD" id="cd00160">
    <property type="entry name" value="RhoGEF"/>
    <property type="match status" value="1"/>
</dbReference>
<keyword evidence="37" id="KW-1185">Reference proteome</keyword>
<sequence>LPSLFPQSSNLDIWAITVEERAKHDQQFHSLKPTSGFITGDQARNFFFQSGLPQPVLAQIWALADMNNDGRMDQLEFSIAMKLIKLKLQGYQLPSALPPVMKQPPIALSSAPGFGNMPSLTTVAPVPMASIPVVGMSPPLVSSVPAAAVPPLANGAPAVIQPLPAFAHPGMLHTEPLCTILLLTNSFWAVPQSSRLKYRQLFNSHDKTMSGHLTGPQARTILMQSSLPQAQLATIWNLSDIDQDGKLTAEEFILAMHLIDVAMSGQPLPPVLPPEYIPPSFSSVSVDQRLPEEPALEEEQQQLEKKLPDKKRENFERGNLELEKRRQALLEQQRKEQERLAQLERAEQERKERERQEQERKRQLELEKQLEKQRELERQREEERRKEIERREAAKRELERQRQLEWERNRRQELLNQRNREQEDIVVLKAKKKTLEFELEALNDKKNQLEGKLQDIRCRLSTQRQEIESTNKSRELRIAEITHLQQQLALEAKELARQQLRDQLDEVEKETRSKLQEIDIFNNQLKIFYLSNRRIQDWDKQRMDRVQQEEEPQWQKKNQEDDKQKREEIIKKKESEDKGKQEIQEKPSKLFQPHQEPVKPAVQAPWSNAVYYRALYPFESRSHDEITIQPGDIVMVDESQTGEPGWLGGELKGKTGWFPANYAEKIPESEVPASIKPVETAPAPKVSVHETSTSLGTAASTESQPSLTVPSAGQLRQRSAFTPATVTGSSPSPVLGQGEKVEGLQAQALYPWRAKKDNHLNFNKNDVITVLEQQDMWWFGEVQGQKGWFPKSYVKLISGPIRKSTRYCICLYHTLLPYYIEYVAMYTYESSEQGDLTFQQGDMILVTKKDGDWWTGTLGDKTGVFPSNYVRLKDSEASGGAGKTGSLGKKPEIAQVIASYTATGPEQLTLAPGQLILIRKKNPGGWWEGELQARGKKRQIGWFPANYVKLLSPGTKLFLYLTVCQVIGMYDYTAQNDDELAFNKGQIINVLNKEDPDWWKGEVNGQVGLFPSNYVKLTTDTDPSQQWCADLHLLDMLTPTERKRQGYIHELIVTEENYVNDLQLVTEIFQKPLMESELLTEKEVAMIFVNWKELIMCNIKLLKALRVRKKMSGEKMPVKMIGDILTAQLPHMQPYIRFCSCQLNGAALIQQKTDEVPEFKEFVKRLAMDPRCKGMPLSSFLLKPMQRVTRYPLIIKNIIENTPENHPDHSHLKHALEKAEELCSQVNEGVREKENSDRLEWIQAHVQCEGLSEQLVFNSVTNCLGPRKFLHSGKLYKAKSNKELYGFLFNDFLLLTQIIKPLGSSGTDKVFSPKSNLQYKMYKTPIFLNEVLVKLPTDPSGDEPIFHISHIDRVYTLRAESINERTAWVQKIKAASELYIETEKKKREKAYLVRSQRATGIGRLMVNIVEGIELKPCRSHGKSNPYCEVTMGSQCHITKTMQDTLNPKWNSNCQFFIKDLEQDVLCITVFERDQFSPDDFLGRTEIRVADIKKDQGSKGPVTKCLLLHEVPTGEIVVRLDLQLSCHKTLIGLV</sequence>
<dbReference type="PROSITE" id="PS50004">
    <property type="entry name" value="C2"/>
    <property type="match status" value="1"/>
</dbReference>
<feature type="domain" description="EF-hand" evidence="35">
    <location>
        <begin position="52"/>
        <end position="87"/>
    </location>
</feature>
<dbReference type="FunFam" id="2.60.40.150:FF:000029">
    <property type="entry name" value="Intersectin 1"/>
    <property type="match status" value="1"/>
</dbReference>
<dbReference type="Pfam" id="PF00621">
    <property type="entry name" value="RhoGEF"/>
    <property type="match status" value="1"/>
</dbReference>
<evidence type="ECO:0000256" key="10">
    <source>
        <dbReference type="ARBA" id="ARBA00022483"/>
    </source>
</evidence>
<evidence type="ECO:0000256" key="28">
    <source>
        <dbReference type="SAM" id="Coils"/>
    </source>
</evidence>
<keyword evidence="11" id="KW-0963">Cytoplasm</keyword>
<dbReference type="InterPro" id="IPR001331">
    <property type="entry name" value="GDS_CDC24_CS"/>
</dbReference>
<feature type="region of interest" description="Disordered" evidence="29">
    <location>
        <begin position="680"/>
        <end position="715"/>
    </location>
</feature>
<organism evidence="36 37">
    <name type="scientific">Chrysolophus pictus</name>
    <name type="common">Golden pheasant</name>
    <name type="synonym">Phasianus pictus</name>
    <dbReference type="NCBI Taxonomy" id="9089"/>
    <lineage>
        <taxon>Eukaryota</taxon>
        <taxon>Metazoa</taxon>
        <taxon>Chordata</taxon>
        <taxon>Craniata</taxon>
        <taxon>Vertebrata</taxon>
        <taxon>Euteleostomi</taxon>
        <taxon>Archelosauria</taxon>
        <taxon>Archosauria</taxon>
        <taxon>Dinosauria</taxon>
        <taxon>Saurischia</taxon>
        <taxon>Theropoda</taxon>
        <taxon>Coelurosauria</taxon>
        <taxon>Aves</taxon>
        <taxon>Neognathae</taxon>
        <taxon>Galloanserae</taxon>
        <taxon>Galliformes</taxon>
        <taxon>Phasianidae</taxon>
        <taxon>Phasianinae</taxon>
        <taxon>Chrysolophus</taxon>
    </lineage>
</organism>
<evidence type="ECO:0000256" key="18">
    <source>
        <dbReference type="ARBA" id="ARBA00022927"/>
    </source>
</evidence>
<dbReference type="Ensembl" id="ENSCPIT00010001647.1">
    <property type="protein sequence ID" value="ENSCPIP00010001422.1"/>
    <property type="gene ID" value="ENSCPIG00010000832.1"/>
</dbReference>
<dbReference type="CDD" id="cd11987">
    <property type="entry name" value="SH3_Intersectin1_1"/>
    <property type="match status" value="1"/>
</dbReference>
<keyword evidence="10" id="KW-0268">Exocytosis</keyword>
<evidence type="ECO:0000313" key="36">
    <source>
        <dbReference type="Ensembl" id="ENSCPIP00010001422.1"/>
    </source>
</evidence>
<dbReference type="InterPro" id="IPR032140">
    <property type="entry name" value="INTAP"/>
</dbReference>
<feature type="coiled-coil region" evidence="28">
    <location>
        <begin position="490"/>
        <end position="524"/>
    </location>
</feature>
<feature type="domain" description="SH3" evidence="30">
    <location>
        <begin position="817"/>
        <end position="875"/>
    </location>
</feature>
<dbReference type="Pfam" id="PF14604">
    <property type="entry name" value="SH3_9"/>
    <property type="match status" value="1"/>
</dbReference>
<feature type="domain" description="EH" evidence="34">
    <location>
        <begin position="20"/>
        <end position="108"/>
    </location>
</feature>
<evidence type="ECO:0000256" key="23">
    <source>
        <dbReference type="ARBA" id="ARBA00023242"/>
    </source>
</evidence>
<dbReference type="InterPro" id="IPR035892">
    <property type="entry name" value="C2_domain_sf"/>
</dbReference>
<evidence type="ECO:0000256" key="21">
    <source>
        <dbReference type="ARBA" id="ARBA00023136"/>
    </source>
</evidence>
<dbReference type="SMART" id="SM00325">
    <property type="entry name" value="RhoGEF"/>
    <property type="match status" value="1"/>
</dbReference>
<evidence type="ECO:0000259" key="30">
    <source>
        <dbReference type="PROSITE" id="PS50002"/>
    </source>
</evidence>
<dbReference type="PROSITE" id="PS50031">
    <property type="entry name" value="EH"/>
    <property type="match status" value="2"/>
</dbReference>
<dbReference type="SUPFAM" id="SSF48065">
    <property type="entry name" value="DBL homology domain (DH-domain)"/>
    <property type="match status" value="1"/>
</dbReference>
<evidence type="ECO:0000259" key="35">
    <source>
        <dbReference type="PROSITE" id="PS50222"/>
    </source>
</evidence>
<evidence type="ECO:0000256" key="29">
    <source>
        <dbReference type="SAM" id="MobiDB-lite"/>
    </source>
</evidence>
<evidence type="ECO:0000256" key="5">
    <source>
        <dbReference type="ARBA" id="ARBA00004510"/>
    </source>
</evidence>
<dbReference type="Pfam" id="PF00018">
    <property type="entry name" value="SH3_1"/>
    <property type="match status" value="3"/>
</dbReference>
<keyword evidence="8" id="KW-0813">Transport</keyword>
<dbReference type="InterPro" id="IPR001849">
    <property type="entry name" value="PH_domain"/>
</dbReference>
<feature type="domain" description="DH" evidence="33">
    <location>
        <begin position="1043"/>
        <end position="1229"/>
    </location>
</feature>
<dbReference type="CDD" id="cd11989">
    <property type="entry name" value="SH3_Intersectin1_2"/>
    <property type="match status" value="1"/>
</dbReference>
<evidence type="ECO:0000256" key="7">
    <source>
        <dbReference type="ARBA" id="ARBA00022443"/>
    </source>
</evidence>
<comment type="subcellular location">
    <subcellularLocation>
        <location evidence="2">Cell membrane</location>
    </subcellularLocation>
    <subcellularLocation>
        <location evidence="5">Cell projection</location>
        <location evidence="5">Lamellipodium</location>
    </subcellularLocation>
    <subcellularLocation>
        <location evidence="4">Cytoplasm</location>
    </subcellularLocation>
    <subcellularLocation>
        <location evidence="6">Membrane</location>
        <location evidence="6">Clathrin-coated pit</location>
    </subcellularLocation>
    <subcellularLocation>
        <location evidence="3">Nucleus envelope</location>
    </subcellularLocation>
    <subcellularLocation>
        <location evidence="1">Recycling endosome</location>
    </subcellularLocation>
    <subcellularLocation>
        <location evidence="25">Synapse</location>
        <location evidence="25">Synaptosome</location>
    </subcellularLocation>
</comment>
<evidence type="ECO:0000256" key="16">
    <source>
        <dbReference type="ARBA" id="ARBA00022753"/>
    </source>
</evidence>
<evidence type="ECO:0000256" key="1">
    <source>
        <dbReference type="ARBA" id="ARBA00004172"/>
    </source>
</evidence>
<evidence type="ECO:0000259" key="32">
    <source>
        <dbReference type="PROSITE" id="PS50004"/>
    </source>
</evidence>
<dbReference type="InterPro" id="IPR036028">
    <property type="entry name" value="SH3-like_dom_sf"/>
</dbReference>
<keyword evidence="19" id="KW-0770">Synapse</keyword>
<keyword evidence="17" id="KW-0106">Calcium</keyword>
<dbReference type="InterPro" id="IPR011993">
    <property type="entry name" value="PH-like_dom_sf"/>
</dbReference>
<evidence type="ECO:0000256" key="9">
    <source>
        <dbReference type="ARBA" id="ARBA00022475"/>
    </source>
</evidence>
<keyword evidence="15" id="KW-0677">Repeat</keyword>
<dbReference type="SMART" id="SM00054">
    <property type="entry name" value="EFh"/>
    <property type="match status" value="2"/>
</dbReference>
<reference evidence="36" key="1">
    <citation type="submission" date="2025-08" db="UniProtKB">
        <authorList>
            <consortium name="Ensembl"/>
        </authorList>
    </citation>
    <scope>IDENTIFICATION</scope>
</reference>
<feature type="domain" description="EH" evidence="34">
    <location>
        <begin position="194"/>
        <end position="283"/>
    </location>
</feature>
<accession>A0A8C3PUX5</accession>
<dbReference type="CDD" id="cd11991">
    <property type="entry name" value="SH3_Intersectin1_3"/>
    <property type="match status" value="1"/>
</dbReference>
<evidence type="ECO:0000259" key="34">
    <source>
        <dbReference type="PROSITE" id="PS50031"/>
    </source>
</evidence>
<keyword evidence="22" id="KW-0168">Coated pit</keyword>
<proteinExistence type="predicted"/>
<evidence type="ECO:0000256" key="4">
    <source>
        <dbReference type="ARBA" id="ARBA00004496"/>
    </source>
</evidence>
<dbReference type="InterPro" id="IPR001452">
    <property type="entry name" value="SH3_domain"/>
</dbReference>
<dbReference type="GO" id="GO:0030027">
    <property type="term" value="C:lamellipodium"/>
    <property type="evidence" value="ECO:0007669"/>
    <property type="project" value="UniProtKB-SubCell"/>
</dbReference>
<dbReference type="GO" id="GO:0005085">
    <property type="term" value="F:guanyl-nucleotide exchange factor activity"/>
    <property type="evidence" value="ECO:0007669"/>
    <property type="project" value="InterPro"/>
</dbReference>
<dbReference type="InterPro" id="IPR000008">
    <property type="entry name" value="C2_dom"/>
</dbReference>
<dbReference type="CDD" id="cd11995">
    <property type="entry name" value="SH3_Intersectin1_5"/>
    <property type="match status" value="1"/>
</dbReference>
<evidence type="ECO:0000256" key="22">
    <source>
        <dbReference type="ARBA" id="ARBA00023176"/>
    </source>
</evidence>
<dbReference type="Gene3D" id="2.60.40.150">
    <property type="entry name" value="C2 domain"/>
    <property type="match status" value="1"/>
</dbReference>
<evidence type="ECO:0000259" key="31">
    <source>
        <dbReference type="PROSITE" id="PS50003"/>
    </source>
</evidence>
<dbReference type="SMART" id="SM00233">
    <property type="entry name" value="PH"/>
    <property type="match status" value="1"/>
</dbReference>
<dbReference type="Pfam" id="PF00168">
    <property type="entry name" value="C2"/>
    <property type="match status" value="1"/>
</dbReference>
<dbReference type="CDD" id="cd13264">
    <property type="entry name" value="PH_ITSN"/>
    <property type="match status" value="1"/>
</dbReference>
<evidence type="ECO:0000256" key="8">
    <source>
        <dbReference type="ARBA" id="ARBA00022448"/>
    </source>
</evidence>
<dbReference type="FunFam" id="2.30.30.40:FF:000041">
    <property type="entry name" value="Intersectin 1"/>
    <property type="match status" value="1"/>
</dbReference>
<dbReference type="FunFam" id="1.10.238.10:FF:000046">
    <property type="entry name" value="intersectin-1 isoform X2"/>
    <property type="match status" value="1"/>
</dbReference>
<dbReference type="PROSITE" id="PS50002">
    <property type="entry name" value="SH3"/>
    <property type="match status" value="5"/>
</dbReference>
<feature type="region of interest" description="Disordered" evidence="29">
    <location>
        <begin position="543"/>
        <end position="599"/>
    </location>
</feature>
<keyword evidence="24" id="KW-0966">Cell projection</keyword>
<evidence type="ECO:0000256" key="2">
    <source>
        <dbReference type="ARBA" id="ARBA00004236"/>
    </source>
</evidence>
<dbReference type="SMART" id="SM00239">
    <property type="entry name" value="C2"/>
    <property type="match status" value="1"/>
</dbReference>
<dbReference type="PROSITE" id="PS00741">
    <property type="entry name" value="DH_1"/>
    <property type="match status" value="1"/>
</dbReference>
<keyword evidence="7 27" id="KW-0728">SH3 domain</keyword>
<dbReference type="SMART" id="SM00027">
    <property type="entry name" value="EH"/>
    <property type="match status" value="2"/>
</dbReference>
<keyword evidence="9" id="KW-1003">Cell membrane</keyword>
<dbReference type="CDD" id="cd00052">
    <property type="entry name" value="EH"/>
    <property type="match status" value="2"/>
</dbReference>
<dbReference type="FunFam" id="2.30.30.40:FF:000024">
    <property type="entry name" value="Intersectin 1"/>
    <property type="match status" value="1"/>
</dbReference>
<evidence type="ECO:0000256" key="24">
    <source>
        <dbReference type="ARBA" id="ARBA00023273"/>
    </source>
</evidence>
<evidence type="ECO:0000259" key="33">
    <source>
        <dbReference type="PROSITE" id="PS50010"/>
    </source>
</evidence>
<feature type="compositionally biased region" description="Polar residues" evidence="29">
    <location>
        <begin position="689"/>
        <end position="715"/>
    </location>
</feature>
<evidence type="ECO:0000313" key="37">
    <source>
        <dbReference type="Proteomes" id="UP000694543"/>
    </source>
</evidence>
<evidence type="ECO:0000256" key="27">
    <source>
        <dbReference type="PROSITE-ProRule" id="PRU00192"/>
    </source>
</evidence>
<keyword evidence="16" id="KW-0967">Endosome</keyword>
<reference evidence="36" key="2">
    <citation type="submission" date="2025-09" db="UniProtKB">
        <authorList>
            <consortium name="Ensembl"/>
        </authorList>
    </citation>
    <scope>IDENTIFICATION</scope>
</reference>
<dbReference type="GO" id="GO:0006887">
    <property type="term" value="P:exocytosis"/>
    <property type="evidence" value="ECO:0007669"/>
    <property type="project" value="UniProtKB-KW"/>
</dbReference>
<evidence type="ECO:0000256" key="15">
    <source>
        <dbReference type="ARBA" id="ARBA00022737"/>
    </source>
</evidence>
<dbReference type="GO" id="GO:0005905">
    <property type="term" value="C:clathrin-coated pit"/>
    <property type="evidence" value="ECO:0007669"/>
    <property type="project" value="UniProtKB-SubCell"/>
</dbReference>
<dbReference type="GO" id="GO:0015031">
    <property type="term" value="P:protein transport"/>
    <property type="evidence" value="ECO:0007669"/>
    <property type="project" value="UniProtKB-KW"/>
</dbReference>
<dbReference type="Pfam" id="PF07653">
    <property type="entry name" value="SH3_2"/>
    <property type="match status" value="1"/>
</dbReference>
<keyword evidence="13" id="KW-0771">Synaptosome</keyword>
<dbReference type="Gene3D" id="2.30.29.30">
    <property type="entry name" value="Pleckstrin-homology domain (PH domain)/Phosphotyrosine-binding domain (PTB)"/>
    <property type="match status" value="1"/>
</dbReference>
<dbReference type="Gene3D" id="2.30.30.40">
    <property type="entry name" value="SH3 Domains"/>
    <property type="match status" value="5"/>
</dbReference>
<dbReference type="Proteomes" id="UP000694543">
    <property type="component" value="Unplaced"/>
</dbReference>
<dbReference type="InterPro" id="IPR018247">
    <property type="entry name" value="EF_Hand_1_Ca_BS"/>
</dbReference>
<feature type="domain" description="PH" evidence="31">
    <location>
        <begin position="1268"/>
        <end position="1377"/>
    </location>
</feature>
<dbReference type="GO" id="GO:0005509">
    <property type="term" value="F:calcium ion binding"/>
    <property type="evidence" value="ECO:0007669"/>
    <property type="project" value="InterPro"/>
</dbReference>
<keyword evidence="23" id="KW-0539">Nucleus</keyword>
<keyword evidence="12" id="KW-0254">Endocytosis</keyword>
<dbReference type="FunFam" id="2.30.29.30:FF:000069">
    <property type="entry name" value="Intersectin 1"/>
    <property type="match status" value="1"/>
</dbReference>
<feature type="compositionally biased region" description="Basic and acidic residues" evidence="29">
    <location>
        <begin position="302"/>
        <end position="318"/>
    </location>
</feature>
<protein>
    <recommendedName>
        <fullName evidence="26">Intersectin-1</fullName>
    </recommendedName>
</protein>
<name>A0A8C3PUX5_CHRPC</name>
<dbReference type="PROSITE" id="PS00018">
    <property type="entry name" value="EF_HAND_1"/>
    <property type="match status" value="2"/>
</dbReference>
<dbReference type="Gene3D" id="1.10.238.10">
    <property type="entry name" value="EF-hand"/>
    <property type="match status" value="2"/>
</dbReference>
<dbReference type="Pfam" id="PF16617">
    <property type="entry name" value="INTAP"/>
    <property type="match status" value="1"/>
</dbReference>